<gene>
    <name evidence="7" type="ORF">CAK95_26745</name>
</gene>
<dbReference type="InterPro" id="IPR006694">
    <property type="entry name" value="Fatty_acid_hydroxylase"/>
</dbReference>
<evidence type="ECO:0000259" key="6">
    <source>
        <dbReference type="Pfam" id="PF04116"/>
    </source>
</evidence>
<dbReference type="PANTHER" id="PTHR11863">
    <property type="entry name" value="STEROL DESATURASE"/>
    <property type="match status" value="1"/>
</dbReference>
<proteinExistence type="predicted"/>
<evidence type="ECO:0000256" key="1">
    <source>
        <dbReference type="ARBA" id="ARBA00004370"/>
    </source>
</evidence>
<feature type="domain" description="Fatty acid hydroxylase" evidence="6">
    <location>
        <begin position="120"/>
        <end position="251"/>
    </location>
</feature>
<dbReference type="Proteomes" id="UP000194137">
    <property type="component" value="Chromosome"/>
</dbReference>
<dbReference type="AlphaFoldDB" id="A0A1W6ZYA1"/>
<keyword evidence="4 5" id="KW-0472">Membrane</keyword>
<keyword evidence="8" id="KW-1185">Reference proteome</keyword>
<feature type="transmembrane region" description="Helical" evidence="5">
    <location>
        <begin position="31"/>
        <end position="57"/>
    </location>
</feature>
<dbReference type="STRING" id="1235591.CAK95_26745"/>
<dbReference type="GO" id="GO:0008610">
    <property type="term" value="P:lipid biosynthetic process"/>
    <property type="evidence" value="ECO:0007669"/>
    <property type="project" value="InterPro"/>
</dbReference>
<dbReference type="GO" id="GO:0016491">
    <property type="term" value="F:oxidoreductase activity"/>
    <property type="evidence" value="ECO:0007669"/>
    <property type="project" value="InterPro"/>
</dbReference>
<evidence type="ECO:0000256" key="5">
    <source>
        <dbReference type="SAM" id="Phobius"/>
    </source>
</evidence>
<accession>A0A1W6ZYA1</accession>
<dbReference type="GO" id="GO:0016020">
    <property type="term" value="C:membrane"/>
    <property type="evidence" value="ECO:0007669"/>
    <property type="project" value="UniProtKB-SubCell"/>
</dbReference>
<sequence>MDMDWVFAAALSMTPPVLLRAMQPGAGIFNFLALYAAVIAMIVVAMMGTGLFFEIMNRRHPERKVQKDRVNARKWRELVYAPGSVAMLSLCAAGGIFAQWQGWALTPLPLSWWSVPLTLLVSVLLYDAWFYWVHRLLHTRVMFRFHALHHTSVSPTVWTNHHETLVESFLNQFYFFLIVFILPIPWQVLVVQKIYDQISGMLGHAGYEHFASPLGRTPWPLASTVFHDQHHGYFRFNYAHTFSFWDRIMGTLHPKYDATVEIFETRQERAR</sequence>
<feature type="transmembrane region" description="Helical" evidence="5">
    <location>
        <begin position="173"/>
        <end position="191"/>
    </location>
</feature>
<dbReference type="EMBL" id="CP021112">
    <property type="protein sequence ID" value="ARQ02296.1"/>
    <property type="molecule type" value="Genomic_DNA"/>
</dbReference>
<feature type="transmembrane region" description="Helical" evidence="5">
    <location>
        <begin position="110"/>
        <end position="129"/>
    </location>
</feature>
<protein>
    <recommendedName>
        <fullName evidence="6">Fatty acid hydroxylase domain-containing protein</fullName>
    </recommendedName>
</protein>
<keyword evidence="3 5" id="KW-1133">Transmembrane helix</keyword>
<evidence type="ECO:0000313" key="7">
    <source>
        <dbReference type="EMBL" id="ARQ02296.1"/>
    </source>
</evidence>
<keyword evidence="2 5" id="KW-0812">Transmembrane</keyword>
<organism evidence="7 8">
    <name type="scientific">Pseudorhodoplanes sinuspersici</name>
    <dbReference type="NCBI Taxonomy" id="1235591"/>
    <lineage>
        <taxon>Bacteria</taxon>
        <taxon>Pseudomonadati</taxon>
        <taxon>Pseudomonadota</taxon>
        <taxon>Alphaproteobacteria</taxon>
        <taxon>Hyphomicrobiales</taxon>
        <taxon>Pseudorhodoplanes</taxon>
    </lineage>
</organism>
<evidence type="ECO:0000256" key="2">
    <source>
        <dbReference type="ARBA" id="ARBA00022692"/>
    </source>
</evidence>
<evidence type="ECO:0000313" key="8">
    <source>
        <dbReference type="Proteomes" id="UP000194137"/>
    </source>
</evidence>
<feature type="transmembrane region" description="Helical" evidence="5">
    <location>
        <begin position="78"/>
        <end position="98"/>
    </location>
</feature>
<evidence type="ECO:0000256" key="4">
    <source>
        <dbReference type="ARBA" id="ARBA00023136"/>
    </source>
</evidence>
<name>A0A1W6ZYA1_9HYPH</name>
<dbReference type="Pfam" id="PF04116">
    <property type="entry name" value="FA_hydroxylase"/>
    <property type="match status" value="1"/>
</dbReference>
<dbReference type="KEGG" id="psin:CAK95_26745"/>
<dbReference type="GO" id="GO:0005506">
    <property type="term" value="F:iron ion binding"/>
    <property type="evidence" value="ECO:0007669"/>
    <property type="project" value="InterPro"/>
</dbReference>
<dbReference type="InterPro" id="IPR050307">
    <property type="entry name" value="Sterol_Desaturase_Related"/>
</dbReference>
<comment type="subcellular location">
    <subcellularLocation>
        <location evidence="1">Membrane</location>
    </subcellularLocation>
</comment>
<evidence type="ECO:0000256" key="3">
    <source>
        <dbReference type="ARBA" id="ARBA00022989"/>
    </source>
</evidence>
<reference evidence="7 8" key="1">
    <citation type="submission" date="2017-05" db="EMBL/GenBank/DDBJ databases">
        <title>Full genome sequence of Pseudorhodoplanes sinuspersici.</title>
        <authorList>
            <person name="Dastgheib S.M.M."/>
            <person name="Shavandi M."/>
            <person name="Tirandaz H."/>
        </authorList>
    </citation>
    <scope>NUCLEOTIDE SEQUENCE [LARGE SCALE GENOMIC DNA]</scope>
    <source>
        <strain evidence="7 8">RIPI110</strain>
    </source>
</reference>